<proteinExistence type="predicted"/>
<gene>
    <name evidence="2" type="ORF">ACFOM9_10825</name>
</gene>
<feature type="chain" id="PRO_5047538977" evidence="1">
    <location>
        <begin position="22"/>
        <end position="122"/>
    </location>
</feature>
<evidence type="ECO:0000313" key="3">
    <source>
        <dbReference type="Proteomes" id="UP001595724"/>
    </source>
</evidence>
<dbReference type="RefSeq" id="WP_386710221.1">
    <property type="nucleotide sequence ID" value="NZ_JBHRYF010000008.1"/>
</dbReference>
<evidence type="ECO:0000256" key="1">
    <source>
        <dbReference type="SAM" id="SignalP"/>
    </source>
</evidence>
<keyword evidence="1" id="KW-0732">Signal</keyword>
<keyword evidence="3" id="KW-1185">Reference proteome</keyword>
<feature type="signal peptide" evidence="1">
    <location>
        <begin position="1"/>
        <end position="21"/>
    </location>
</feature>
<organism evidence="2 3">
    <name type="scientific">Luteimonas notoginsengisoli</name>
    <dbReference type="NCBI Taxonomy" id="1578200"/>
    <lineage>
        <taxon>Bacteria</taxon>
        <taxon>Pseudomonadati</taxon>
        <taxon>Pseudomonadota</taxon>
        <taxon>Gammaproteobacteria</taxon>
        <taxon>Lysobacterales</taxon>
        <taxon>Lysobacteraceae</taxon>
        <taxon>Luteimonas</taxon>
    </lineage>
</organism>
<reference evidence="3" key="1">
    <citation type="journal article" date="2019" name="Int. J. Syst. Evol. Microbiol.">
        <title>The Global Catalogue of Microorganisms (GCM) 10K type strain sequencing project: providing services to taxonomists for standard genome sequencing and annotation.</title>
        <authorList>
            <consortium name="The Broad Institute Genomics Platform"/>
            <consortium name="The Broad Institute Genome Sequencing Center for Infectious Disease"/>
            <person name="Wu L."/>
            <person name="Ma J."/>
        </authorList>
    </citation>
    <scope>NUCLEOTIDE SEQUENCE [LARGE SCALE GENOMIC DNA]</scope>
    <source>
        <strain evidence="3">KCTC 42211</strain>
    </source>
</reference>
<comment type="caution">
    <text evidence="2">The sequence shown here is derived from an EMBL/GenBank/DDBJ whole genome shotgun (WGS) entry which is preliminary data.</text>
</comment>
<evidence type="ECO:0000313" key="2">
    <source>
        <dbReference type="EMBL" id="MFC3660561.1"/>
    </source>
</evidence>
<name>A0ABV7UUC7_9GAMM</name>
<sequence length="122" mass="12813">MKRLLPCAIVAALLAAGPVRGAPAPATEGDAATAVLDCHAQYARRYATHVDAAPSEIAAGAFAACHEPMAAYEALVPALAKKDARVAIGVGDVHATEREIIERFREDVRNATIDAVIRNRAK</sequence>
<accession>A0ABV7UUC7</accession>
<protein>
    <submittedName>
        <fullName evidence="2">Uncharacterized protein</fullName>
    </submittedName>
</protein>
<dbReference type="EMBL" id="JBHRYF010000008">
    <property type="protein sequence ID" value="MFC3660561.1"/>
    <property type="molecule type" value="Genomic_DNA"/>
</dbReference>
<dbReference type="Proteomes" id="UP001595724">
    <property type="component" value="Unassembled WGS sequence"/>
</dbReference>